<evidence type="ECO:0000256" key="3">
    <source>
        <dbReference type="ARBA" id="ARBA00008621"/>
    </source>
</evidence>
<comment type="caution">
    <text evidence="14">The sequence shown here is derived from an EMBL/GenBank/DDBJ whole genome shotgun (WGS) entry which is preliminary data.</text>
</comment>
<comment type="catalytic activity">
    <reaction evidence="12">
        <text>oxaloacetate + H(+) = pyruvate + CO2</text>
        <dbReference type="Rhea" id="RHEA:15641"/>
        <dbReference type="ChEBI" id="CHEBI:15361"/>
        <dbReference type="ChEBI" id="CHEBI:15378"/>
        <dbReference type="ChEBI" id="CHEBI:16452"/>
        <dbReference type="ChEBI" id="CHEBI:16526"/>
        <dbReference type="EC" id="4.1.1.112"/>
    </reaction>
</comment>
<dbReference type="GO" id="GO:0046872">
    <property type="term" value="F:metal ion binding"/>
    <property type="evidence" value="ECO:0007669"/>
    <property type="project" value="UniProtKB-KW"/>
</dbReference>
<dbReference type="OrthoDB" id="9784786at2"/>
<dbReference type="Pfam" id="PF03737">
    <property type="entry name" value="RraA-like"/>
    <property type="match status" value="1"/>
</dbReference>
<comment type="catalytic activity">
    <reaction evidence="1">
        <text>4-hydroxy-4-methyl-2-oxoglutarate = 2 pyruvate</text>
        <dbReference type="Rhea" id="RHEA:22748"/>
        <dbReference type="ChEBI" id="CHEBI:15361"/>
        <dbReference type="ChEBI" id="CHEBI:58276"/>
        <dbReference type="EC" id="4.1.3.17"/>
    </reaction>
</comment>
<keyword evidence="13" id="KW-0479">Metal-binding</keyword>
<evidence type="ECO:0000256" key="2">
    <source>
        <dbReference type="ARBA" id="ARBA00001968"/>
    </source>
</evidence>
<evidence type="ECO:0000256" key="1">
    <source>
        <dbReference type="ARBA" id="ARBA00001342"/>
    </source>
</evidence>
<keyword evidence="15" id="KW-1185">Reference proteome</keyword>
<dbReference type="CDD" id="cd16841">
    <property type="entry name" value="RraA_family"/>
    <property type="match status" value="1"/>
</dbReference>
<sequence length="200" mass="21008">MSRYKYTPTTAISDGQNGEGFMLGGIHSIVKGQRLFGPALTVKLPVGENGAIVQAIAQAKPGDVLVVDAKGDMNRAIAGDFVIRMMQLVGIAGLVVDGVIRDLTTVQELAWPVFCKGTTAVAGVKKGGGIINTTVALGGVAVTPGDYIMADDDGVVVIPQQSIGEVMTRANAKISSDEQREHTVLQSRESVIAYLKKMPK</sequence>
<organism evidence="14 15">
    <name type="scientific">Kurthia sibirica</name>
    <dbReference type="NCBI Taxonomy" id="202750"/>
    <lineage>
        <taxon>Bacteria</taxon>
        <taxon>Bacillati</taxon>
        <taxon>Bacillota</taxon>
        <taxon>Bacilli</taxon>
        <taxon>Bacillales</taxon>
        <taxon>Caryophanaceae</taxon>
        <taxon>Kurthia</taxon>
    </lineage>
</organism>
<feature type="binding site" evidence="13">
    <location>
        <position position="101"/>
    </location>
    <ligand>
        <name>substrate</name>
    </ligand>
</feature>
<comment type="cofactor">
    <cofactor evidence="2">
        <name>a divalent metal cation</name>
        <dbReference type="ChEBI" id="CHEBI:60240"/>
    </cofactor>
</comment>
<evidence type="ECO:0000256" key="6">
    <source>
        <dbReference type="ARBA" id="ARBA00012947"/>
    </source>
</evidence>
<reference evidence="14 15" key="1">
    <citation type="submission" date="2018-05" db="EMBL/GenBank/DDBJ databases">
        <title>Kurthia sibirica genome sequence.</title>
        <authorList>
            <person name="Maclea K.S."/>
            <person name="Goen A.E."/>
        </authorList>
    </citation>
    <scope>NUCLEOTIDE SEQUENCE [LARGE SCALE GENOMIC DNA]</scope>
    <source>
        <strain evidence="14 15">ATCC 49154</strain>
    </source>
</reference>
<dbReference type="InterPro" id="IPR005493">
    <property type="entry name" value="RraA/RraA-like"/>
</dbReference>
<dbReference type="Proteomes" id="UP000245938">
    <property type="component" value="Unassembled WGS sequence"/>
</dbReference>
<accession>A0A2U3ALC8</accession>
<evidence type="ECO:0000256" key="7">
    <source>
        <dbReference type="ARBA" id="ARBA00016549"/>
    </source>
</evidence>
<dbReference type="Gene3D" id="3.50.30.40">
    <property type="entry name" value="Ribonuclease E inhibitor RraA/RraA-like"/>
    <property type="match status" value="1"/>
</dbReference>
<dbReference type="EC" id="4.1.1.112" evidence="6"/>
<gene>
    <name evidence="14" type="ORF">DEX24_08235</name>
</gene>
<feature type="binding site" evidence="13">
    <location>
        <position position="102"/>
    </location>
    <ligand>
        <name>Mg(2+)</name>
        <dbReference type="ChEBI" id="CHEBI:18420"/>
    </ligand>
</feature>
<dbReference type="EC" id="4.1.3.17" evidence="5"/>
<evidence type="ECO:0000313" key="14">
    <source>
        <dbReference type="EMBL" id="PWI25319.1"/>
    </source>
</evidence>
<dbReference type="PANTHER" id="PTHR33254:SF4">
    <property type="entry name" value="4-HYDROXY-4-METHYL-2-OXOGLUTARATE ALDOLASE 3-RELATED"/>
    <property type="match status" value="1"/>
</dbReference>
<dbReference type="RefSeq" id="WP_109305948.1">
    <property type="nucleotide sequence ID" value="NZ_BJUF01000028.1"/>
</dbReference>
<keyword evidence="13" id="KW-0460">Magnesium</keyword>
<evidence type="ECO:0000256" key="9">
    <source>
        <dbReference type="ARBA" id="ARBA00029596"/>
    </source>
</evidence>
<evidence type="ECO:0000256" key="4">
    <source>
        <dbReference type="ARBA" id="ARBA00011233"/>
    </source>
</evidence>
<comment type="similarity">
    <text evidence="3">Belongs to the class II aldolase/RraA-like family.</text>
</comment>
<evidence type="ECO:0000256" key="8">
    <source>
        <dbReference type="ARBA" id="ARBA00025046"/>
    </source>
</evidence>
<dbReference type="InterPro" id="IPR036704">
    <property type="entry name" value="RraA/RraA-like_sf"/>
</dbReference>
<evidence type="ECO:0000256" key="5">
    <source>
        <dbReference type="ARBA" id="ARBA00012213"/>
    </source>
</evidence>
<evidence type="ECO:0000313" key="15">
    <source>
        <dbReference type="Proteomes" id="UP000245938"/>
    </source>
</evidence>
<comment type="function">
    <text evidence="8">Catalyzes the aldol cleavage of 4-hydroxy-4-methyl-2-oxoglutarate (HMG) into 2 molecules of pyruvate. Also contains a secondary oxaloacetate (OAA) decarboxylase activity due to the common pyruvate enolate transition state formed following C-C bond cleavage in the retro-aldol and decarboxylation reactions.</text>
</comment>
<evidence type="ECO:0000256" key="11">
    <source>
        <dbReference type="ARBA" id="ARBA00032305"/>
    </source>
</evidence>
<dbReference type="GO" id="GO:0047443">
    <property type="term" value="F:4-hydroxy-4-methyl-2-oxoglutarate aldolase activity"/>
    <property type="evidence" value="ECO:0007669"/>
    <property type="project" value="UniProtKB-EC"/>
</dbReference>
<feature type="binding site" evidence="13">
    <location>
        <begin position="79"/>
        <end position="82"/>
    </location>
    <ligand>
        <name>substrate</name>
    </ligand>
</feature>
<dbReference type="AlphaFoldDB" id="A0A2U3ALC8"/>
<dbReference type="PANTHER" id="PTHR33254">
    <property type="entry name" value="4-HYDROXY-4-METHYL-2-OXOGLUTARATE ALDOLASE 3-RELATED"/>
    <property type="match status" value="1"/>
</dbReference>
<comment type="cofactor">
    <cofactor evidence="13">
        <name>Mg(2+)</name>
        <dbReference type="ChEBI" id="CHEBI:18420"/>
    </cofactor>
</comment>
<comment type="subunit">
    <text evidence="4">Homotrimer.</text>
</comment>
<evidence type="ECO:0000256" key="10">
    <source>
        <dbReference type="ARBA" id="ARBA00030169"/>
    </source>
</evidence>
<dbReference type="SUPFAM" id="SSF89562">
    <property type="entry name" value="RraA-like"/>
    <property type="match status" value="1"/>
</dbReference>
<evidence type="ECO:0000256" key="13">
    <source>
        <dbReference type="PIRSR" id="PIRSR605493-1"/>
    </source>
</evidence>
<proteinExistence type="inferred from homology"/>
<dbReference type="GO" id="GO:0008948">
    <property type="term" value="F:oxaloacetate decarboxylase activity"/>
    <property type="evidence" value="ECO:0007669"/>
    <property type="project" value="UniProtKB-EC"/>
</dbReference>
<protein>
    <recommendedName>
        <fullName evidence="7">Putative 4-hydroxy-4-methyl-2-oxoglutarate aldolase</fullName>
        <ecNumber evidence="6">4.1.1.112</ecNumber>
        <ecNumber evidence="5">4.1.3.17</ecNumber>
    </recommendedName>
    <alternativeName>
        <fullName evidence="11">Oxaloacetate decarboxylase</fullName>
    </alternativeName>
    <alternativeName>
        <fullName evidence="9">Regulator of ribonuclease activity homolog</fullName>
    </alternativeName>
    <alternativeName>
        <fullName evidence="10">RraA-like protein</fullName>
    </alternativeName>
</protein>
<name>A0A2U3ALC8_9BACL</name>
<dbReference type="EMBL" id="QFVR01000009">
    <property type="protein sequence ID" value="PWI25319.1"/>
    <property type="molecule type" value="Genomic_DNA"/>
</dbReference>
<evidence type="ECO:0000256" key="12">
    <source>
        <dbReference type="ARBA" id="ARBA00047973"/>
    </source>
</evidence>